<dbReference type="Proteomes" id="UP000201386">
    <property type="component" value="Segment"/>
</dbReference>
<dbReference type="RefSeq" id="YP_009301277.1">
    <property type="nucleotide sequence ID" value="NC_031231.1"/>
</dbReference>
<evidence type="ECO:0000313" key="1">
    <source>
        <dbReference type="EMBL" id="AMM44190.1"/>
    </source>
</evidence>
<evidence type="ECO:0000313" key="2">
    <source>
        <dbReference type="Proteomes" id="UP000201386"/>
    </source>
</evidence>
<name>A0A140G6A5_9CAUD</name>
<dbReference type="GeneID" id="29124732"/>
<organism evidence="1 2">
    <name type="scientific">Arthrobacter phage KellEzio</name>
    <dbReference type="NCBI Taxonomy" id="1796995"/>
    <lineage>
        <taxon>Viruses</taxon>
        <taxon>Duplodnaviria</taxon>
        <taxon>Heunggongvirae</taxon>
        <taxon>Uroviricota</taxon>
        <taxon>Caudoviricetes</taxon>
        <taxon>Kelleziovirus</taxon>
        <taxon>Kelleziovirus kellezzio</taxon>
    </lineage>
</organism>
<protein>
    <submittedName>
        <fullName evidence="1">Uncharacterized protein</fullName>
    </submittedName>
</protein>
<accession>A0A140G6A5</accession>
<gene>
    <name evidence="1" type="primary">20</name>
    <name evidence="1" type="ORF">KELLEZIO_20</name>
</gene>
<sequence length="61" mass="6656">MISTPGETLSLLWIGGHVVPASMVIERRHDGAICDNGRMVRFGFGESWDNLQAPPYLLAAT</sequence>
<keyword evidence="2" id="KW-1185">Reference proteome</keyword>
<reference evidence="1 2" key="1">
    <citation type="submission" date="2016-02" db="EMBL/GenBank/DDBJ databases">
        <authorList>
            <person name="Lynch K.C."/>
            <person name="Doan M."/>
            <person name="Paisley J.T."/>
            <person name="Allen K.G."/>
            <person name="Gaffney B.L."/>
            <person name="Rinehart C.A."/>
            <person name="King R.A."/>
            <person name="Staples A."/>
            <person name="Bowman C.A."/>
            <person name="Russell D.A."/>
            <person name="Pope W.H."/>
            <person name="Jacobs-Sera D."/>
            <person name="Hendrix R.W."/>
            <person name="Hatfull G.F."/>
        </authorList>
    </citation>
    <scope>NUCLEOTIDE SEQUENCE [LARGE SCALE GENOMIC DNA]</scope>
</reference>
<proteinExistence type="predicted"/>
<dbReference type="KEGG" id="vg:29124732"/>
<dbReference type="EMBL" id="KU647626">
    <property type="protein sequence ID" value="AMM44190.1"/>
    <property type="molecule type" value="Genomic_DNA"/>
</dbReference>